<dbReference type="RefSeq" id="WP_171591865.1">
    <property type="nucleotide sequence ID" value="NZ_CP053538.1"/>
</dbReference>
<feature type="compositionally biased region" description="Pro residues" evidence="1">
    <location>
        <begin position="36"/>
        <end position="50"/>
    </location>
</feature>
<feature type="compositionally biased region" description="Pro residues" evidence="1">
    <location>
        <begin position="1"/>
        <end position="15"/>
    </location>
</feature>
<proteinExistence type="predicted"/>
<dbReference type="EMBL" id="CP053538">
    <property type="protein sequence ID" value="QJX47772.1"/>
    <property type="molecule type" value="Genomic_DNA"/>
</dbReference>
<dbReference type="AlphaFoldDB" id="A0A6M6BIE7"/>
<feature type="compositionally biased region" description="Polar residues" evidence="1">
    <location>
        <begin position="58"/>
        <end position="67"/>
    </location>
</feature>
<sequence>MEPNPSPQPPTPGPNTLPAKGTADTQRAGADVSTNLPPPDSTPASAPPAAPNSEEDTTGSASETITEVPTDPTVASEAGPSGDADPGASNTSNDEPL</sequence>
<keyword evidence="3" id="KW-1185">Reference proteome</keyword>
<accession>A0A6M6BIE7</accession>
<feature type="region of interest" description="Disordered" evidence="1">
    <location>
        <begin position="1"/>
        <end position="97"/>
    </location>
</feature>
<organism evidence="2 3">
    <name type="scientific">Hymenobacter taeanensis</name>
    <dbReference type="NCBI Taxonomy" id="2735321"/>
    <lineage>
        <taxon>Bacteria</taxon>
        <taxon>Pseudomonadati</taxon>
        <taxon>Bacteroidota</taxon>
        <taxon>Cytophagia</taxon>
        <taxon>Cytophagales</taxon>
        <taxon>Hymenobacteraceae</taxon>
        <taxon>Hymenobacter</taxon>
    </lineage>
</organism>
<gene>
    <name evidence="2" type="ORF">HMJ29_12805</name>
</gene>
<reference evidence="2 3" key="1">
    <citation type="submission" date="2020-05" db="EMBL/GenBank/DDBJ databases">
        <title>Complete genome sequence of Hymenobacter sp. TS19 in Coasted Sand Dune.</title>
        <authorList>
            <person name="Lee J.-H."/>
            <person name="Jung J.-H."/>
            <person name="Jeong S."/>
            <person name="Zhao L."/>
            <person name="Kim M.-K."/>
            <person name="Seo H.-S."/>
            <person name="Lim S."/>
        </authorList>
    </citation>
    <scope>NUCLEOTIDE SEQUENCE [LARGE SCALE GENOMIC DNA]</scope>
    <source>
        <strain evidence="2 3">TS19</strain>
    </source>
</reference>
<dbReference type="Proteomes" id="UP000501623">
    <property type="component" value="Chromosome"/>
</dbReference>
<evidence type="ECO:0000313" key="2">
    <source>
        <dbReference type="EMBL" id="QJX47772.1"/>
    </source>
</evidence>
<evidence type="ECO:0000313" key="3">
    <source>
        <dbReference type="Proteomes" id="UP000501623"/>
    </source>
</evidence>
<protein>
    <submittedName>
        <fullName evidence="2">Uncharacterized protein</fullName>
    </submittedName>
</protein>
<name>A0A6M6BIE7_9BACT</name>
<evidence type="ECO:0000256" key="1">
    <source>
        <dbReference type="SAM" id="MobiDB-lite"/>
    </source>
</evidence>
<feature type="compositionally biased region" description="Polar residues" evidence="1">
    <location>
        <begin position="88"/>
        <end position="97"/>
    </location>
</feature>
<dbReference type="KEGG" id="hts:HMJ29_12805"/>